<dbReference type="PROSITE" id="PS51112">
    <property type="entry name" value="AMMECR1"/>
    <property type="match status" value="1"/>
</dbReference>
<protein>
    <submittedName>
        <fullName evidence="2">AMMECR1 domain protein</fullName>
    </submittedName>
</protein>
<dbReference type="Gene3D" id="3.30.700.20">
    <property type="entry name" value="Hypothetical protein ph0010, domain 1"/>
    <property type="match status" value="1"/>
</dbReference>
<dbReference type="InterPro" id="IPR027485">
    <property type="entry name" value="AMMECR1_N"/>
</dbReference>
<dbReference type="InterPro" id="IPR023473">
    <property type="entry name" value="AMMECR1"/>
</dbReference>
<accession>E3H5Y4</accession>
<dbReference type="KEGG" id="ipo:Ilyop_0486"/>
<name>E3H5Y4_ILYPC</name>
<dbReference type="EMBL" id="CP002281">
    <property type="protein sequence ID" value="ADO82274.1"/>
    <property type="molecule type" value="Genomic_DNA"/>
</dbReference>
<sequence length="170" mass="19389">MYKTKSIYTQVALSSIMENFAKEEKILSIPDELKVKAACFVTLHKINGELRGCIGTLEPFRENLYEEIWGNAKSAAYDDPRFPPLREYELEEIEISVDVLEKAEKIDKIEKLDPKIYGVIVSSRGRRGVLLPDIEGVDSPEKQVSIAREKGGILPGENADIYRFQVKRYH</sequence>
<dbReference type="eggNOG" id="COG2078">
    <property type="taxonomic scope" value="Bacteria"/>
</dbReference>
<organism evidence="2 3">
    <name type="scientific">Ilyobacter polytropus (strain ATCC 51220 / DSM 2926 / LMG 16218 / CuHBu1)</name>
    <dbReference type="NCBI Taxonomy" id="572544"/>
    <lineage>
        <taxon>Bacteria</taxon>
        <taxon>Fusobacteriati</taxon>
        <taxon>Fusobacteriota</taxon>
        <taxon>Fusobacteriia</taxon>
        <taxon>Fusobacteriales</taxon>
        <taxon>Fusobacteriaceae</taxon>
        <taxon>Ilyobacter</taxon>
    </lineage>
</organism>
<dbReference type="PANTHER" id="PTHR13016">
    <property type="entry name" value="AMMECR1 HOMOLOG"/>
    <property type="match status" value="1"/>
</dbReference>
<proteinExistence type="predicted"/>
<dbReference type="HOGENOM" id="CLU_095686_1_1_0"/>
<dbReference type="RefSeq" id="WP_013386944.1">
    <property type="nucleotide sequence ID" value="NC_014632.1"/>
</dbReference>
<dbReference type="NCBIfam" id="TIGR04335">
    <property type="entry name" value="AmmeMemoSam_A"/>
    <property type="match status" value="1"/>
</dbReference>
<dbReference type="SUPFAM" id="SSF143447">
    <property type="entry name" value="AMMECR1-like"/>
    <property type="match status" value="1"/>
</dbReference>
<dbReference type="InterPro" id="IPR002733">
    <property type="entry name" value="AMMECR1_domain"/>
</dbReference>
<feature type="domain" description="AMMECR1" evidence="1">
    <location>
        <begin position="1"/>
        <end position="170"/>
    </location>
</feature>
<evidence type="ECO:0000313" key="3">
    <source>
        <dbReference type="Proteomes" id="UP000006875"/>
    </source>
</evidence>
<dbReference type="InterPro" id="IPR036071">
    <property type="entry name" value="AMMECR1_dom_sf"/>
</dbReference>
<dbReference type="Proteomes" id="UP000006875">
    <property type="component" value="Chromosome"/>
</dbReference>
<evidence type="ECO:0000313" key="2">
    <source>
        <dbReference type="EMBL" id="ADO82274.1"/>
    </source>
</evidence>
<dbReference type="Pfam" id="PF01871">
    <property type="entry name" value="AMMECR1"/>
    <property type="match status" value="1"/>
</dbReference>
<dbReference type="AlphaFoldDB" id="E3H5Y4"/>
<dbReference type="Gene3D" id="3.30.1490.150">
    <property type="entry name" value="Hypothetical protein ph0010, domain 2"/>
    <property type="match status" value="1"/>
</dbReference>
<gene>
    <name evidence="2" type="ordered locus">Ilyop_0486</name>
</gene>
<dbReference type="PANTHER" id="PTHR13016:SF0">
    <property type="entry name" value="AMME SYNDROME CANDIDATE GENE 1 PROTEIN"/>
    <property type="match status" value="1"/>
</dbReference>
<keyword evidence="3" id="KW-1185">Reference proteome</keyword>
<dbReference type="STRING" id="572544.Ilyop_0486"/>
<dbReference type="OrthoDB" id="159752at2"/>
<dbReference type="InterPro" id="IPR027623">
    <property type="entry name" value="AmmeMemoSam_A"/>
</dbReference>
<reference evidence="2 3" key="1">
    <citation type="journal article" date="2010" name="Stand. Genomic Sci.">
        <title>Complete genome sequence of Ilyobacter polytropus type strain (CuHbu1).</title>
        <authorList>
            <person name="Sikorski J."/>
            <person name="Chertkov O."/>
            <person name="Lapidus A."/>
            <person name="Nolan M."/>
            <person name="Lucas S."/>
            <person name="Del Rio T.G."/>
            <person name="Tice H."/>
            <person name="Cheng J.F."/>
            <person name="Tapia R."/>
            <person name="Han C."/>
            <person name="Goodwin L."/>
            <person name="Pitluck S."/>
            <person name="Liolios K."/>
            <person name="Ivanova N."/>
            <person name="Mavromatis K."/>
            <person name="Mikhailova N."/>
            <person name="Pati A."/>
            <person name="Chen A."/>
            <person name="Palaniappan K."/>
            <person name="Land M."/>
            <person name="Hauser L."/>
            <person name="Chang Y.J."/>
            <person name="Jeffries C.D."/>
            <person name="Brambilla E."/>
            <person name="Yasawong M."/>
            <person name="Rohde M."/>
            <person name="Pukall R."/>
            <person name="Spring S."/>
            <person name="Goker M."/>
            <person name="Woyke T."/>
            <person name="Bristow J."/>
            <person name="Eisen J.A."/>
            <person name="Markowitz V."/>
            <person name="Hugenholtz P."/>
            <person name="Kyrpides N.C."/>
            <person name="Klenk H.P."/>
        </authorList>
    </citation>
    <scope>NUCLEOTIDE SEQUENCE [LARGE SCALE GENOMIC DNA]</scope>
    <source>
        <strain evidence="3">ATCC 51220 / DSM 2926 / LMG 16218 / CuHBu1</strain>
    </source>
</reference>
<evidence type="ECO:0000259" key="1">
    <source>
        <dbReference type="PROSITE" id="PS51112"/>
    </source>
</evidence>